<reference evidence="1 2" key="1">
    <citation type="submission" date="2023-03" db="EMBL/GenBank/DDBJ databases">
        <authorList>
            <person name="Shen W."/>
            <person name="Cai J."/>
        </authorList>
    </citation>
    <scope>NUCLEOTIDE SEQUENCE [LARGE SCALE GENOMIC DNA]</scope>
    <source>
        <strain evidence="1 2">P72-2</strain>
    </source>
</reference>
<organism evidence="1 2">
    <name type="scientific">Enterococcus dongliensis</name>
    <dbReference type="NCBI Taxonomy" id="2559925"/>
    <lineage>
        <taxon>Bacteria</taxon>
        <taxon>Bacillati</taxon>
        <taxon>Bacillota</taxon>
        <taxon>Bacilli</taxon>
        <taxon>Lactobacillales</taxon>
        <taxon>Enterococcaceae</taxon>
        <taxon>Enterococcus</taxon>
    </lineage>
</organism>
<accession>A0ABU3ES02</accession>
<keyword evidence="2" id="KW-1185">Reference proteome</keyword>
<evidence type="ECO:0000313" key="1">
    <source>
        <dbReference type="EMBL" id="MDT2597643.1"/>
    </source>
</evidence>
<dbReference type="RefSeq" id="WP_311924898.1">
    <property type="nucleotide sequence ID" value="NZ_JARPYR010000027.1"/>
</dbReference>
<dbReference type="EMBL" id="JARPYR010000027">
    <property type="protein sequence ID" value="MDT2597643.1"/>
    <property type="molecule type" value="Genomic_DNA"/>
</dbReference>
<protein>
    <submittedName>
        <fullName evidence="1">DUF6339 family protein</fullName>
    </submittedName>
</protein>
<comment type="caution">
    <text evidence="1">The sequence shown here is derived from an EMBL/GenBank/DDBJ whole genome shotgun (WGS) entry which is preliminary data.</text>
</comment>
<gene>
    <name evidence="1" type="ORF">P7D39_11595</name>
</gene>
<proteinExistence type="predicted"/>
<sequence length="256" mass="30443">MLEIRLLKEGYKNNNQVYEDFISEKIDLTADYFSEKTIFINEAPDFPFYIANGSEEEKGIAFFEAISTIKQSYIQTDRSIHLNEVFWHSLLITKKREYALEHYPKIMNGKSEFDNVVFKKFDWENYIYKCVLAAEYIHDANFDSEEEEQRYIKLIAANLDVYNYLIKYSIFRNSQFVMNFLTILGEDEDLSNVLKLKIKHRPDLGKDERYGRRVIFELNKNYPVVMAPFLEIDDLKKEIYTALSLYLENKNELVLS</sequence>
<evidence type="ECO:0000313" key="2">
    <source>
        <dbReference type="Proteomes" id="UP001256547"/>
    </source>
</evidence>
<name>A0ABU3ES02_9ENTE</name>
<dbReference type="Proteomes" id="UP001256547">
    <property type="component" value="Unassembled WGS sequence"/>
</dbReference>